<feature type="compositionally biased region" description="Low complexity" evidence="1">
    <location>
        <begin position="114"/>
        <end position="128"/>
    </location>
</feature>
<dbReference type="PANTHER" id="PTHR37540">
    <property type="entry name" value="TRANSCRIPTION FACTOR (ACR-2), PUTATIVE-RELATED-RELATED"/>
    <property type="match status" value="1"/>
</dbReference>
<dbReference type="RefSeq" id="XP_016591399.1">
    <property type="nucleotide sequence ID" value="XM_016733683.1"/>
</dbReference>
<feature type="compositionally biased region" description="Polar residues" evidence="1">
    <location>
        <begin position="33"/>
        <end position="42"/>
    </location>
</feature>
<dbReference type="OrthoDB" id="3469225at2759"/>
<feature type="compositionally biased region" description="Basic and acidic residues" evidence="1">
    <location>
        <begin position="433"/>
        <end position="442"/>
    </location>
</feature>
<evidence type="ECO:0000313" key="2">
    <source>
        <dbReference type="EMBL" id="KJR88723.1"/>
    </source>
</evidence>
<feature type="compositionally biased region" description="Polar residues" evidence="1">
    <location>
        <begin position="169"/>
        <end position="179"/>
    </location>
</feature>
<dbReference type="KEGG" id="ssck:SPSK_07013"/>
<feature type="compositionally biased region" description="Polar residues" evidence="1">
    <location>
        <begin position="203"/>
        <end position="218"/>
    </location>
</feature>
<dbReference type="EMBL" id="AXCR01000004">
    <property type="protein sequence ID" value="KJR88723.1"/>
    <property type="molecule type" value="Genomic_DNA"/>
</dbReference>
<dbReference type="Proteomes" id="UP000033710">
    <property type="component" value="Unassembled WGS sequence"/>
</dbReference>
<dbReference type="GeneID" id="27668960"/>
<feature type="region of interest" description="Disordered" evidence="1">
    <location>
        <begin position="691"/>
        <end position="720"/>
    </location>
</feature>
<dbReference type="PANTHER" id="PTHR37540:SF5">
    <property type="entry name" value="TRANSCRIPTION FACTOR DOMAIN-CONTAINING PROTEIN"/>
    <property type="match status" value="1"/>
</dbReference>
<comment type="caution">
    <text evidence="2">The sequence shown here is derived from an EMBL/GenBank/DDBJ whole genome shotgun (WGS) entry which is preliminary data.</text>
</comment>
<evidence type="ECO:0000313" key="3">
    <source>
        <dbReference type="Proteomes" id="UP000033710"/>
    </source>
</evidence>
<dbReference type="VEuPathDB" id="FungiDB:SPSK_07013"/>
<feature type="compositionally biased region" description="Low complexity" evidence="1">
    <location>
        <begin position="61"/>
        <end position="101"/>
    </location>
</feature>
<feature type="compositionally biased region" description="Low complexity" evidence="1">
    <location>
        <begin position="691"/>
        <end position="713"/>
    </location>
</feature>
<name>A0A0F2MG97_SPOSC</name>
<gene>
    <name evidence="2" type="ORF">SPSK_07013</name>
</gene>
<feature type="region of interest" description="Disordered" evidence="1">
    <location>
        <begin position="433"/>
        <end position="490"/>
    </location>
</feature>
<accession>A0A0F2MG97</accession>
<sequence>MDHFNATVQKDGALVSTRRGLQVTKHKYHGISFVNTSGPAQPSGSSVGTSGKKKSSKHKAAGSTSAFSAFSTPAANPAPPASSGFSTFSTFSPPAATPSGTDKNSAITRDKDASSSAAASATTTTSTAKAPQKGALNGGADPANPSKPLVHRWKLVTKPAAQKAKRESNAATAASSGTKQRPHPAVNTDTAPASSDRHPSPALSDTASLFMSTSTPGESATSFPSPFASPFLTSPGSVAESTISGNSGLESLSPLSNSTSMFDGMGLFAPDDWEAEYISPSAAALRTSYQQNRAAGAAAKRRKGSNTSYAESKARKARITALANSYQQVARSLPTWTMCHVPQLNKFEQRLFHQFFQLIPRKLYPFEDLLQYNPTRSSEFYWMVVQDRAAVRCVLLCGAMLRAVLGGANTSDELALEVSNVCRIVNQQLALHQKEHDKHAETAHSTGGDSDDDNNNADRMQLAAPFRSSPSPSPSPPASPSSASSHHRRRRHVIPEMTLECITTLALMGGSTGRYDHWHLHMQALSKMVELNGGRRFINEVRPALLFKMRKTDLKGAMALAIRPYLPFDTRRFPNISDTVLLDVTRQDIRASASALFANPASPCGVAPVVSQTLAALCVFVQAVQLVRDLARSTAPLPLDPYCFSEELYWLQHHLVSQPGPLRQDVTPQDAAAAHDAETAALQAQPTLTAASPTLSSFPSPSMSTTSAPSQAPRPNTLLPVDTSRLQTESYVRNHRVPLAALYIIPAPAATPSSPTSTCLEPAMRIGGILYLKEFFPDFPRNLGGYAILLHLLRWHLGEGDVFDVSLLTNQSARALLLWICLVGDTVSRLANNNEERRNPVEQYDRRVFRDRLADLVRTSPVVEGISSSAVAMTDVDALSTLNLSVMDGVDRLPESDWALCRLLDLGKIEQLGEWNDRQAVLNILLEGGVFDL</sequence>
<dbReference type="AlphaFoldDB" id="A0A0F2MG97"/>
<feature type="region of interest" description="Disordered" evidence="1">
    <location>
        <begin position="32"/>
        <end position="222"/>
    </location>
</feature>
<feature type="compositionally biased region" description="Basic residues" evidence="1">
    <location>
        <begin position="51"/>
        <end position="60"/>
    </location>
</feature>
<reference evidence="2 3" key="1">
    <citation type="journal article" date="2014" name="BMC Genomics">
        <title>Comparative genomics of the major fungal agents of human and animal Sporotrichosis: Sporothrix schenckii and Sporothrix brasiliensis.</title>
        <authorList>
            <person name="Teixeira M.M."/>
            <person name="de Almeida L.G."/>
            <person name="Kubitschek-Barreira P."/>
            <person name="Alves F.L."/>
            <person name="Kioshima E.S."/>
            <person name="Abadio A.K."/>
            <person name="Fernandes L."/>
            <person name="Derengowski L.S."/>
            <person name="Ferreira K.S."/>
            <person name="Souza R.C."/>
            <person name="Ruiz J.C."/>
            <person name="de Andrade N.C."/>
            <person name="Paes H.C."/>
            <person name="Nicola A.M."/>
            <person name="Albuquerque P."/>
            <person name="Gerber A.L."/>
            <person name="Martins V.P."/>
            <person name="Peconick L.D."/>
            <person name="Neto A.V."/>
            <person name="Chaucanez C.B."/>
            <person name="Silva P.A."/>
            <person name="Cunha O.L."/>
            <person name="de Oliveira F.F."/>
            <person name="dos Santos T.C."/>
            <person name="Barros A.L."/>
            <person name="Soares M.A."/>
            <person name="de Oliveira L.M."/>
            <person name="Marini M.M."/>
            <person name="Villalobos-Duno H."/>
            <person name="Cunha M.M."/>
            <person name="de Hoog S."/>
            <person name="da Silveira J.F."/>
            <person name="Henrissat B."/>
            <person name="Nino-Vega G.A."/>
            <person name="Cisalpino P.S."/>
            <person name="Mora-Montes H.M."/>
            <person name="Almeida S.R."/>
            <person name="Stajich J.E."/>
            <person name="Lopes-Bezerra L.M."/>
            <person name="Vasconcelos A.T."/>
            <person name="Felipe M.S."/>
        </authorList>
    </citation>
    <scope>NUCLEOTIDE SEQUENCE [LARGE SCALE GENOMIC DNA]</scope>
    <source>
        <strain evidence="2 3">1099-18</strain>
    </source>
</reference>
<proteinExistence type="predicted"/>
<protein>
    <submittedName>
        <fullName evidence="2">Uncharacterized protein</fullName>
    </submittedName>
</protein>
<reference evidence="2 3" key="2">
    <citation type="journal article" date="2015" name="Eukaryot. Cell">
        <title>Asexual propagation of a virulent clone complex in a human and feline outbreak of sporotrichosis.</title>
        <authorList>
            <person name="Teixeira Mde M."/>
            <person name="Rodrigues A.M."/>
            <person name="Tsui C.K."/>
            <person name="de Almeida L.G."/>
            <person name="Van Diepeningen A.D."/>
            <person name="van den Ende B.G."/>
            <person name="Fernandes G.F."/>
            <person name="Kano R."/>
            <person name="Hamelin R.C."/>
            <person name="Lopes-Bezerra L.M."/>
            <person name="Vasconcelos A.T."/>
            <person name="de Hoog S."/>
            <person name="de Camargo Z.P."/>
            <person name="Felipe M.S."/>
        </authorList>
    </citation>
    <scope>NUCLEOTIDE SEQUENCE [LARGE SCALE GENOMIC DNA]</scope>
    <source>
        <strain evidence="2 3">1099-18</strain>
    </source>
</reference>
<evidence type="ECO:0000256" key="1">
    <source>
        <dbReference type="SAM" id="MobiDB-lite"/>
    </source>
</evidence>
<organism evidence="2 3">
    <name type="scientific">Sporothrix schenckii 1099-18</name>
    <dbReference type="NCBI Taxonomy" id="1397361"/>
    <lineage>
        <taxon>Eukaryota</taxon>
        <taxon>Fungi</taxon>
        <taxon>Dikarya</taxon>
        <taxon>Ascomycota</taxon>
        <taxon>Pezizomycotina</taxon>
        <taxon>Sordariomycetes</taxon>
        <taxon>Sordariomycetidae</taxon>
        <taxon>Ophiostomatales</taxon>
        <taxon>Ophiostomataceae</taxon>
        <taxon>Sporothrix</taxon>
    </lineage>
</organism>